<name>A0AAN7Z5U9_9PEZI</name>
<reference evidence="1 2" key="1">
    <citation type="submission" date="2023-10" db="EMBL/GenBank/DDBJ databases">
        <title>Draft genome sequence of Xylaria bambusicola isolate GMP-LS, the root and basal stem rot pathogen of sugarcane in Indonesia.</title>
        <authorList>
            <person name="Selvaraj P."/>
            <person name="Muralishankar V."/>
            <person name="Muruganantham S."/>
            <person name="Sp S."/>
            <person name="Haryani S."/>
            <person name="Lau K.J.X."/>
            <person name="Naqvi N.I."/>
        </authorList>
    </citation>
    <scope>NUCLEOTIDE SEQUENCE [LARGE SCALE GENOMIC DNA]</scope>
    <source>
        <strain evidence="1">GMP-LS</strain>
    </source>
</reference>
<proteinExistence type="predicted"/>
<sequence>MSIVSDPVRIGEAAIPASSKEVQVQTLPLLEYPIPAGCHAIPAEELDLRPDAEIDQALANPKPISTEYQKNIFFFWHSGYETS</sequence>
<keyword evidence="2" id="KW-1185">Reference proteome</keyword>
<dbReference type="AlphaFoldDB" id="A0AAN7Z5U9"/>
<accession>A0AAN7Z5U9</accession>
<dbReference type="EMBL" id="JAWHQM010000018">
    <property type="protein sequence ID" value="KAK5631127.1"/>
    <property type="molecule type" value="Genomic_DNA"/>
</dbReference>
<evidence type="ECO:0000313" key="2">
    <source>
        <dbReference type="Proteomes" id="UP001305414"/>
    </source>
</evidence>
<organism evidence="1 2">
    <name type="scientific">Xylaria bambusicola</name>
    <dbReference type="NCBI Taxonomy" id="326684"/>
    <lineage>
        <taxon>Eukaryota</taxon>
        <taxon>Fungi</taxon>
        <taxon>Dikarya</taxon>
        <taxon>Ascomycota</taxon>
        <taxon>Pezizomycotina</taxon>
        <taxon>Sordariomycetes</taxon>
        <taxon>Xylariomycetidae</taxon>
        <taxon>Xylariales</taxon>
        <taxon>Xylariaceae</taxon>
        <taxon>Xylaria</taxon>
    </lineage>
</organism>
<protein>
    <submittedName>
        <fullName evidence="1">Uncharacterized protein</fullName>
    </submittedName>
</protein>
<dbReference type="Proteomes" id="UP001305414">
    <property type="component" value="Unassembled WGS sequence"/>
</dbReference>
<gene>
    <name evidence="1" type="ORF">RRF57_006842</name>
</gene>
<comment type="caution">
    <text evidence="1">The sequence shown here is derived from an EMBL/GenBank/DDBJ whole genome shotgun (WGS) entry which is preliminary data.</text>
</comment>
<evidence type="ECO:0000313" key="1">
    <source>
        <dbReference type="EMBL" id="KAK5631127.1"/>
    </source>
</evidence>